<dbReference type="PANTHER" id="PTHR43464">
    <property type="entry name" value="METHYLTRANSFERASE"/>
    <property type="match status" value="1"/>
</dbReference>
<evidence type="ECO:0000256" key="2">
    <source>
        <dbReference type="ARBA" id="ARBA00022679"/>
    </source>
</evidence>
<evidence type="ECO:0000313" key="5">
    <source>
        <dbReference type="EMBL" id="RCJ38399.1"/>
    </source>
</evidence>
<evidence type="ECO:0000313" key="6">
    <source>
        <dbReference type="Proteomes" id="UP000252107"/>
    </source>
</evidence>
<accession>A0A367RQT2</accession>
<comment type="caution">
    <text evidence="5">The sequence shown here is derived from an EMBL/GenBank/DDBJ whole genome shotgun (WGS) entry which is preliminary data.</text>
</comment>
<dbReference type="InterPro" id="IPR041698">
    <property type="entry name" value="Methyltransf_25"/>
</dbReference>
<dbReference type="Proteomes" id="UP000252107">
    <property type="component" value="Unassembled WGS sequence"/>
</dbReference>
<sequence length="256" mass="29196">MSILNNKNSTRNLYNRTALDWVRDQPLSLSDFTARPFVLEICEPINQLRVLDLGCGEGYCSRELCRRGATQVYGIDLSQGMIEAARLQESKDTLGIEYEVGCATNLQQFGDGKIDLVVAVFLFNYLTIAQTQECMTEVARVLRPGGRFVFSVPHPSFPYMREPSYPFYFQVEGTGYFSKRDWQFPGRIWKRDGSWLNVQLIHKTLEDYFNALNIAGFNTLPILKELHVTPEHVAIDEAFFSPLLDTPLHLAVQVSK</sequence>
<feature type="domain" description="Methyltransferase" evidence="4">
    <location>
        <begin position="50"/>
        <end position="146"/>
    </location>
</feature>
<dbReference type="InterPro" id="IPR029063">
    <property type="entry name" value="SAM-dependent_MTases_sf"/>
</dbReference>
<keyword evidence="1 5" id="KW-0489">Methyltransferase</keyword>
<keyword evidence="2" id="KW-0808">Transferase</keyword>
<evidence type="ECO:0000256" key="3">
    <source>
        <dbReference type="ARBA" id="ARBA00022691"/>
    </source>
</evidence>
<dbReference type="CDD" id="cd02440">
    <property type="entry name" value="AdoMet_MTases"/>
    <property type="match status" value="1"/>
</dbReference>
<gene>
    <name evidence="5" type="ORF">A6770_13725</name>
</gene>
<protein>
    <submittedName>
        <fullName evidence="5">Methyltransferase type 11</fullName>
    </submittedName>
</protein>
<proteinExistence type="predicted"/>
<dbReference type="GO" id="GO:0008168">
    <property type="term" value="F:methyltransferase activity"/>
    <property type="evidence" value="ECO:0007669"/>
    <property type="project" value="UniProtKB-KW"/>
</dbReference>
<name>A0A367RQT2_9NOSO</name>
<dbReference type="PANTHER" id="PTHR43464:SF19">
    <property type="entry name" value="UBIQUINONE BIOSYNTHESIS O-METHYLTRANSFERASE, MITOCHONDRIAL"/>
    <property type="match status" value="1"/>
</dbReference>
<evidence type="ECO:0000256" key="1">
    <source>
        <dbReference type="ARBA" id="ARBA00022603"/>
    </source>
</evidence>
<organism evidence="5 6">
    <name type="scientific">Nostoc minutum NIES-26</name>
    <dbReference type="NCBI Taxonomy" id="1844469"/>
    <lineage>
        <taxon>Bacteria</taxon>
        <taxon>Bacillati</taxon>
        <taxon>Cyanobacteriota</taxon>
        <taxon>Cyanophyceae</taxon>
        <taxon>Nostocales</taxon>
        <taxon>Nostocaceae</taxon>
        <taxon>Nostoc</taxon>
    </lineage>
</organism>
<dbReference type="AlphaFoldDB" id="A0A367RQT2"/>
<dbReference type="Pfam" id="PF13649">
    <property type="entry name" value="Methyltransf_25"/>
    <property type="match status" value="1"/>
</dbReference>
<keyword evidence="6" id="KW-1185">Reference proteome</keyword>
<reference evidence="5" key="1">
    <citation type="submission" date="2016-04" db="EMBL/GenBank/DDBJ databases">
        <authorList>
            <person name="Tabuchi Yagui T.R."/>
        </authorList>
    </citation>
    <scope>NUCLEOTIDE SEQUENCE [LARGE SCALE GENOMIC DNA]</scope>
    <source>
        <strain evidence="5">NIES-26</strain>
    </source>
</reference>
<dbReference type="EMBL" id="LXQD01000098">
    <property type="protein sequence ID" value="RCJ38399.1"/>
    <property type="molecule type" value="Genomic_DNA"/>
</dbReference>
<dbReference type="SUPFAM" id="SSF53335">
    <property type="entry name" value="S-adenosyl-L-methionine-dependent methyltransferases"/>
    <property type="match status" value="1"/>
</dbReference>
<evidence type="ECO:0000259" key="4">
    <source>
        <dbReference type="Pfam" id="PF13649"/>
    </source>
</evidence>
<dbReference type="GO" id="GO:0032259">
    <property type="term" value="P:methylation"/>
    <property type="evidence" value="ECO:0007669"/>
    <property type="project" value="UniProtKB-KW"/>
</dbReference>
<dbReference type="Gene3D" id="3.40.50.150">
    <property type="entry name" value="Vaccinia Virus protein VP39"/>
    <property type="match status" value="1"/>
</dbReference>
<keyword evidence="3" id="KW-0949">S-adenosyl-L-methionine</keyword>